<name>A0A521BDF3_9RHOB</name>
<evidence type="ECO:0000313" key="3">
    <source>
        <dbReference type="Proteomes" id="UP000319014"/>
    </source>
</evidence>
<organism evidence="2 3">
    <name type="scientific">Paracoccus laeviglucosivorans</name>
    <dbReference type="NCBI Taxonomy" id="1197861"/>
    <lineage>
        <taxon>Bacteria</taxon>
        <taxon>Pseudomonadati</taxon>
        <taxon>Pseudomonadota</taxon>
        <taxon>Alphaproteobacteria</taxon>
        <taxon>Rhodobacterales</taxon>
        <taxon>Paracoccaceae</taxon>
        <taxon>Paracoccus</taxon>
    </lineage>
</organism>
<keyword evidence="3" id="KW-1185">Reference proteome</keyword>
<feature type="region of interest" description="Disordered" evidence="1">
    <location>
        <begin position="1"/>
        <end position="48"/>
    </location>
</feature>
<reference evidence="2 3" key="1">
    <citation type="submission" date="2017-05" db="EMBL/GenBank/DDBJ databases">
        <authorList>
            <person name="Varghese N."/>
            <person name="Submissions S."/>
        </authorList>
    </citation>
    <scope>NUCLEOTIDE SEQUENCE [LARGE SCALE GENOMIC DNA]</scope>
    <source>
        <strain evidence="2 3">DSM 100094</strain>
    </source>
</reference>
<dbReference type="AlphaFoldDB" id="A0A521BDF3"/>
<accession>A0A521BDF3</accession>
<gene>
    <name evidence="2" type="ORF">SAMN06265221_102246</name>
</gene>
<dbReference type="Proteomes" id="UP000319014">
    <property type="component" value="Unassembled WGS sequence"/>
</dbReference>
<dbReference type="EMBL" id="FXTK01000002">
    <property type="protein sequence ID" value="SMO45116.1"/>
    <property type="molecule type" value="Genomic_DNA"/>
</dbReference>
<dbReference type="OrthoDB" id="7775900at2"/>
<protein>
    <submittedName>
        <fullName evidence="2">Uncharacterized protein</fullName>
    </submittedName>
</protein>
<evidence type="ECO:0000313" key="2">
    <source>
        <dbReference type="EMBL" id="SMO45116.1"/>
    </source>
</evidence>
<evidence type="ECO:0000256" key="1">
    <source>
        <dbReference type="SAM" id="MobiDB-lite"/>
    </source>
</evidence>
<dbReference type="RefSeq" id="WP_142661782.1">
    <property type="nucleotide sequence ID" value="NZ_FXTK01000002.1"/>
</dbReference>
<proteinExistence type="predicted"/>
<sequence>MANNITPLNIPHGTTAAIPVGGTTRPQPTTIPSGDGQARARREPAAANPGGFAAILDQGLGRVRLPNALELVAALEAAREHAPLADKAVPGLGRLVSAVIEDETRKLSRYLDLRGL</sequence>